<evidence type="ECO:0000259" key="2">
    <source>
        <dbReference type="Pfam" id="PF07731"/>
    </source>
</evidence>
<comment type="subcellular location">
    <subcellularLocation>
        <location evidence="1">Periplasm</location>
    </subcellularLocation>
</comment>
<dbReference type="OrthoDB" id="9757546at2"/>
<dbReference type="InterPro" id="IPR011707">
    <property type="entry name" value="Cu-oxidase-like_N"/>
</dbReference>
<dbReference type="SUPFAM" id="SSF49503">
    <property type="entry name" value="Cupredoxins"/>
    <property type="match status" value="2"/>
</dbReference>
<dbReference type="AlphaFoldDB" id="A0A4P8IXU3"/>
<dbReference type="GO" id="GO:0016491">
    <property type="term" value="F:oxidoreductase activity"/>
    <property type="evidence" value="ECO:0007669"/>
    <property type="project" value="InterPro"/>
</dbReference>
<feature type="domain" description="Plastocyanin-like" evidence="3">
    <location>
        <begin position="121"/>
        <end position="229"/>
    </location>
</feature>
<dbReference type="Proteomes" id="UP000298656">
    <property type="component" value="Chromosome 2"/>
</dbReference>
<dbReference type="GO" id="GO:0005507">
    <property type="term" value="F:copper ion binding"/>
    <property type="evidence" value="ECO:0007669"/>
    <property type="project" value="InterPro"/>
</dbReference>
<sequence>MRRLLPLRNAVHGCSARDPARSPAFRRRAVGHNTHQTWIATLARLGRLARFGMAALAALFCMQVHAAAPGITGTHFDLRAEASRISQPDGNSVYSWGYGCNTAPAGFSPPTIAGANCPTMQIPGPTLIVNQGDIITVTLTDGLPAAAGNTSILFPGFDVCTGTIDPTTKLCSGTPTGVQGLLTREASHTVTVTYSFVAATPGTHAYYSGTQGDLQIEMGLFGAIIVLPTSAPGTLAVPTGCNPIQGTRKLLDGQPDFRNAAAAYNHSAACYDREYLFQFSEMDPRIHAQAEQQAGNACTQPTGCMTVETEPYHPAYFMVNGRSMPDDMDPNYAAQYPNQPYNGNPHMHPGELVLLRIIGTGRWQHPFHEHGNHVRVLARDGNMLLAKTDATKVAGPLLFTTTTTPGLAMDGIFYWTGKGLNWDVYAHYPGDGSVCIPDANGYYTADPTAPNYYEWCADHNKALETHPFGKVASGGPVTLPDSHVLTNGFWYGGSPYLGPDATMRATSPTGTTPPSGTSVNPPQTEAGFAFMWHSHNEREITTNNIFPGGMMMMMLVDPQVFLIDESN</sequence>
<accession>A0A4P8IXU3</accession>
<organism evidence="4 5">
    <name type="scientific">Trinickia violacea</name>
    <dbReference type="NCBI Taxonomy" id="2571746"/>
    <lineage>
        <taxon>Bacteria</taxon>
        <taxon>Pseudomonadati</taxon>
        <taxon>Pseudomonadota</taxon>
        <taxon>Betaproteobacteria</taxon>
        <taxon>Burkholderiales</taxon>
        <taxon>Burkholderiaceae</taxon>
        <taxon>Trinickia</taxon>
    </lineage>
</organism>
<dbReference type="KEGG" id="tvl:FAZ95_22650"/>
<dbReference type="InterPro" id="IPR011706">
    <property type="entry name" value="Cu-oxidase_C"/>
</dbReference>
<keyword evidence="5" id="KW-1185">Reference proteome</keyword>
<evidence type="ECO:0000313" key="4">
    <source>
        <dbReference type="EMBL" id="QCP52004.1"/>
    </source>
</evidence>
<evidence type="ECO:0000256" key="1">
    <source>
        <dbReference type="ARBA" id="ARBA00004418"/>
    </source>
</evidence>
<evidence type="ECO:0000259" key="3">
    <source>
        <dbReference type="Pfam" id="PF07732"/>
    </source>
</evidence>
<proteinExistence type="predicted"/>
<feature type="domain" description="Plastocyanin-like" evidence="2">
    <location>
        <begin position="309"/>
        <end position="385"/>
    </location>
</feature>
<dbReference type="Pfam" id="PF07732">
    <property type="entry name" value="Cu-oxidase_3"/>
    <property type="match status" value="1"/>
</dbReference>
<gene>
    <name evidence="4" type="ORF">FAZ95_22650</name>
</gene>
<dbReference type="Pfam" id="PF07731">
    <property type="entry name" value="Cu-oxidase_2"/>
    <property type="match status" value="1"/>
</dbReference>
<reference evidence="4 5" key="1">
    <citation type="submission" date="2019-05" db="EMBL/GenBank/DDBJ databases">
        <title>Burkholderia sp. DHOD12, isolated from subtropical forest soil.</title>
        <authorList>
            <person name="Gao Z.-H."/>
            <person name="Qiu L.-H."/>
        </authorList>
    </citation>
    <scope>NUCLEOTIDE SEQUENCE [LARGE SCALE GENOMIC DNA]</scope>
    <source>
        <strain evidence="4 5">DHOD12</strain>
    </source>
</reference>
<evidence type="ECO:0000313" key="5">
    <source>
        <dbReference type="Proteomes" id="UP000298656"/>
    </source>
</evidence>
<dbReference type="InterPro" id="IPR008972">
    <property type="entry name" value="Cupredoxin"/>
</dbReference>
<dbReference type="EMBL" id="CP040078">
    <property type="protein sequence ID" value="QCP52004.1"/>
    <property type="molecule type" value="Genomic_DNA"/>
</dbReference>
<dbReference type="Gene3D" id="2.60.40.420">
    <property type="entry name" value="Cupredoxins - blue copper proteins"/>
    <property type="match status" value="1"/>
</dbReference>
<protein>
    <submittedName>
        <fullName evidence="4">Multicopper oxidase family protein</fullName>
    </submittedName>
</protein>
<dbReference type="GO" id="GO:0042597">
    <property type="term" value="C:periplasmic space"/>
    <property type="evidence" value="ECO:0007669"/>
    <property type="project" value="UniProtKB-SubCell"/>
</dbReference>
<name>A0A4P8IXU3_9BURK</name>